<comment type="caution">
    <text evidence="1">The sequence shown here is derived from an EMBL/GenBank/DDBJ whole genome shotgun (WGS) entry which is preliminary data.</text>
</comment>
<keyword evidence="2" id="KW-1185">Reference proteome</keyword>
<accession>A0A3M7QHD9</accession>
<dbReference type="AlphaFoldDB" id="A0A3M7QHD9"/>
<dbReference type="EMBL" id="REGN01006099">
    <property type="protein sequence ID" value="RNA10867.1"/>
    <property type="molecule type" value="Genomic_DNA"/>
</dbReference>
<evidence type="ECO:0000313" key="2">
    <source>
        <dbReference type="Proteomes" id="UP000276133"/>
    </source>
</evidence>
<proteinExistence type="predicted"/>
<organism evidence="1 2">
    <name type="scientific">Brachionus plicatilis</name>
    <name type="common">Marine rotifer</name>
    <name type="synonym">Brachionus muelleri</name>
    <dbReference type="NCBI Taxonomy" id="10195"/>
    <lineage>
        <taxon>Eukaryota</taxon>
        <taxon>Metazoa</taxon>
        <taxon>Spiralia</taxon>
        <taxon>Gnathifera</taxon>
        <taxon>Rotifera</taxon>
        <taxon>Eurotatoria</taxon>
        <taxon>Monogononta</taxon>
        <taxon>Pseudotrocha</taxon>
        <taxon>Ploima</taxon>
        <taxon>Brachionidae</taxon>
        <taxon>Brachionus</taxon>
    </lineage>
</organism>
<name>A0A3M7QHD9_BRAPC</name>
<reference evidence="1 2" key="1">
    <citation type="journal article" date="2018" name="Sci. Rep.">
        <title>Genomic signatures of local adaptation to the degree of environmental predictability in rotifers.</title>
        <authorList>
            <person name="Franch-Gras L."/>
            <person name="Hahn C."/>
            <person name="Garcia-Roger E.M."/>
            <person name="Carmona M.J."/>
            <person name="Serra M."/>
            <person name="Gomez A."/>
        </authorList>
    </citation>
    <scope>NUCLEOTIDE SEQUENCE [LARGE SCALE GENOMIC DNA]</scope>
    <source>
        <strain evidence="1">HYR1</strain>
    </source>
</reference>
<protein>
    <submittedName>
        <fullName evidence="1">Uncharacterized protein</fullName>
    </submittedName>
</protein>
<gene>
    <name evidence="1" type="ORF">BpHYR1_053440</name>
</gene>
<evidence type="ECO:0000313" key="1">
    <source>
        <dbReference type="EMBL" id="RNA10867.1"/>
    </source>
</evidence>
<sequence length="71" mass="8368">MDHANARRLGKILKQNPTSNLKCTFLYTNNSRYFLSILLNFCVKYQNRKLQQASKLDLQRRETVGSHLCKH</sequence>
<dbReference type="Proteomes" id="UP000276133">
    <property type="component" value="Unassembled WGS sequence"/>
</dbReference>